<dbReference type="Gene3D" id="3.20.20.380">
    <property type="entry name" value="Copper homeostasis (CutC) domain"/>
    <property type="match status" value="1"/>
</dbReference>
<dbReference type="EMBL" id="CAJFCJ010000006">
    <property type="protein sequence ID" value="CAD5115852.1"/>
    <property type="molecule type" value="Genomic_DNA"/>
</dbReference>
<dbReference type="SUPFAM" id="SSF110395">
    <property type="entry name" value="CutC-like"/>
    <property type="match status" value="1"/>
</dbReference>
<comment type="caution">
    <text evidence="3">The sequence shown here is derived from an EMBL/GenBank/DDBJ whole genome shotgun (WGS) entry which is preliminary data.</text>
</comment>
<protein>
    <recommendedName>
        <fullName evidence="2">Copper homeostasis protein cutC homolog</fullName>
    </recommendedName>
</protein>
<keyword evidence="4" id="KW-1185">Reference proteome</keyword>
<dbReference type="Pfam" id="PF03932">
    <property type="entry name" value="CutC"/>
    <property type="match status" value="1"/>
</dbReference>
<dbReference type="GO" id="GO:0005507">
    <property type="term" value="F:copper ion binding"/>
    <property type="evidence" value="ECO:0007669"/>
    <property type="project" value="TreeGrafter"/>
</dbReference>
<dbReference type="FunFam" id="3.20.20.380:FF:000001">
    <property type="entry name" value="Copper homeostasis protein CutC"/>
    <property type="match status" value="1"/>
</dbReference>
<dbReference type="InterPro" id="IPR036822">
    <property type="entry name" value="CutC-like_dom_sf"/>
</dbReference>
<evidence type="ECO:0000313" key="3">
    <source>
        <dbReference type="EMBL" id="CAD5115852.1"/>
    </source>
</evidence>
<evidence type="ECO:0000256" key="1">
    <source>
        <dbReference type="ARBA" id="ARBA00007768"/>
    </source>
</evidence>
<dbReference type="PANTHER" id="PTHR12598:SF0">
    <property type="entry name" value="COPPER HOMEOSTASIS PROTEIN CUTC HOMOLOG"/>
    <property type="match status" value="1"/>
</dbReference>
<name>A0A7I8VI24_9ANNE</name>
<comment type="similarity">
    <text evidence="1">Belongs to the CutC family.</text>
</comment>
<proteinExistence type="inferred from homology"/>
<dbReference type="HAMAP" id="MF_00795">
    <property type="entry name" value="CutC"/>
    <property type="match status" value="1"/>
</dbReference>
<dbReference type="OrthoDB" id="7392499at2759"/>
<gene>
    <name evidence="3" type="ORF">DGYR_LOCUS4543</name>
</gene>
<evidence type="ECO:0000313" key="4">
    <source>
        <dbReference type="Proteomes" id="UP000549394"/>
    </source>
</evidence>
<accession>A0A7I8VI24</accession>
<organism evidence="3 4">
    <name type="scientific">Dimorphilus gyrociliatus</name>
    <dbReference type="NCBI Taxonomy" id="2664684"/>
    <lineage>
        <taxon>Eukaryota</taxon>
        <taxon>Metazoa</taxon>
        <taxon>Spiralia</taxon>
        <taxon>Lophotrochozoa</taxon>
        <taxon>Annelida</taxon>
        <taxon>Polychaeta</taxon>
        <taxon>Polychaeta incertae sedis</taxon>
        <taxon>Dinophilidae</taxon>
        <taxon>Dimorphilus</taxon>
    </lineage>
</organism>
<dbReference type="InterPro" id="IPR005627">
    <property type="entry name" value="CutC-like"/>
</dbReference>
<dbReference type="PANTHER" id="PTHR12598">
    <property type="entry name" value="COPPER HOMEOSTASIS PROTEIN CUTC"/>
    <property type="match status" value="1"/>
</dbReference>
<dbReference type="AlphaFoldDB" id="A0A7I8VI24"/>
<sequence length="244" mass="27187">MLEVCIDSLESALIAFKNGADRLEVCSCLIVGGLTPTIGLVKLIKERVDIPIHVLIRPRQGDFVYNEEEVQTMIEDIKIFKELGVGGVVIGALTIEDGLDKSTIEKILKVADGLHLTFHRAFDQVKEPSEIVEQLIHYGFKTILTSGLKSTALEGIDLLKELLLNYGNRICIMPGSGINLNNFLTIKKHLTNITWFHLSSKKLKTKSLSLKVDVGNKINGESDFQNQVYVTDGEQLRQIKDLDK</sequence>
<evidence type="ECO:0000256" key="2">
    <source>
        <dbReference type="ARBA" id="ARBA00019014"/>
    </source>
</evidence>
<dbReference type="Proteomes" id="UP000549394">
    <property type="component" value="Unassembled WGS sequence"/>
</dbReference>
<reference evidence="3 4" key="1">
    <citation type="submission" date="2020-08" db="EMBL/GenBank/DDBJ databases">
        <authorList>
            <person name="Hejnol A."/>
        </authorList>
    </citation>
    <scope>NUCLEOTIDE SEQUENCE [LARGE SCALE GENOMIC DNA]</scope>
</reference>